<dbReference type="EMBL" id="VJVW01000002">
    <property type="protein sequence ID" value="MUP42036.1"/>
    <property type="molecule type" value="Genomic_DNA"/>
</dbReference>
<comment type="caution">
    <text evidence="1">The sequence shown here is derived from an EMBL/GenBank/DDBJ whole genome shotgun (WGS) entry which is preliminary data.</text>
</comment>
<evidence type="ECO:0000313" key="1">
    <source>
        <dbReference type="EMBL" id="MUP42036.1"/>
    </source>
</evidence>
<dbReference type="OrthoDB" id="47198at2"/>
<dbReference type="AlphaFoldDB" id="A0A7K1LMK1"/>
<reference evidence="1 2" key="1">
    <citation type="submission" date="2019-07" db="EMBL/GenBank/DDBJ databases">
        <title>Gramella aestuarii sp. nov., isolated from a tidal flat, and emended description of Gramella echinicola.</title>
        <authorList>
            <person name="Liu L."/>
        </authorList>
    </citation>
    <scope>NUCLEOTIDE SEQUENCE [LARGE SCALE GENOMIC DNA]</scope>
    <source>
        <strain evidence="1 2">BS12</strain>
    </source>
</reference>
<dbReference type="RefSeq" id="WP_156274883.1">
    <property type="nucleotide sequence ID" value="NZ_BAABGI010000001.1"/>
</dbReference>
<gene>
    <name evidence="1" type="ORF">FLP08_05585</name>
</gene>
<organism evidence="1 2">
    <name type="scientific">Christiangramia aestuarii</name>
    <dbReference type="NCBI Taxonomy" id="1028746"/>
    <lineage>
        <taxon>Bacteria</taxon>
        <taxon>Pseudomonadati</taxon>
        <taxon>Bacteroidota</taxon>
        <taxon>Flavobacteriia</taxon>
        <taxon>Flavobacteriales</taxon>
        <taxon>Flavobacteriaceae</taxon>
        <taxon>Christiangramia</taxon>
    </lineage>
</organism>
<sequence>MSINCAMQYYYSSKKPDIGGHIRVHAQNCVELPDILARIYLGIFPNSNLAVASAREKLQLTRVKVCNCCTDQDLIS</sequence>
<protein>
    <submittedName>
        <fullName evidence="1">Uncharacterized protein</fullName>
    </submittedName>
</protein>
<evidence type="ECO:0000313" key="2">
    <source>
        <dbReference type="Proteomes" id="UP000460416"/>
    </source>
</evidence>
<name>A0A7K1LMK1_9FLAO</name>
<accession>A0A7K1LMK1</accession>
<keyword evidence="2" id="KW-1185">Reference proteome</keyword>
<proteinExistence type="predicted"/>
<dbReference type="Proteomes" id="UP000460416">
    <property type="component" value="Unassembled WGS sequence"/>
</dbReference>